<dbReference type="AlphaFoldDB" id="A0A5C4N6M1"/>
<dbReference type="GO" id="GO:0005524">
    <property type="term" value="F:ATP binding"/>
    <property type="evidence" value="ECO:0007669"/>
    <property type="project" value="UniProtKB-KW"/>
</dbReference>
<dbReference type="Proteomes" id="UP000305709">
    <property type="component" value="Unassembled WGS sequence"/>
</dbReference>
<dbReference type="PANTHER" id="PTHR35526:SF3">
    <property type="entry name" value="ANTI-SIGMA-F FACTOR RSBW"/>
    <property type="match status" value="1"/>
</dbReference>
<keyword evidence="1" id="KW-0723">Serine/threonine-protein kinase</keyword>
<dbReference type="InterPro" id="IPR050267">
    <property type="entry name" value="Anti-sigma-factor_SerPK"/>
</dbReference>
<evidence type="ECO:0000256" key="1">
    <source>
        <dbReference type="ARBA" id="ARBA00022527"/>
    </source>
</evidence>
<dbReference type="GO" id="GO:0004674">
    <property type="term" value="F:protein serine/threonine kinase activity"/>
    <property type="evidence" value="ECO:0007669"/>
    <property type="project" value="UniProtKB-KW"/>
</dbReference>
<evidence type="ECO:0000313" key="4">
    <source>
        <dbReference type="Proteomes" id="UP000305709"/>
    </source>
</evidence>
<sequence>MGALRSWILEGGLADLTPVALAVRALAEPALGEEGAGDVELALVEAVTNVIRHGYGPEGGPIRVEASVAPTELVLRLFDWGRPIPGEALAAAGLSRFDFDPADLDALPAGGMGLSIIAAVMDEVSYRSDEGQNVLTLLRRLRA</sequence>
<keyword evidence="3" id="KW-0067">ATP-binding</keyword>
<organism evidence="3 4">
    <name type="scientific">Rubellimicrobium roseum</name>
    <dbReference type="NCBI Taxonomy" id="687525"/>
    <lineage>
        <taxon>Bacteria</taxon>
        <taxon>Pseudomonadati</taxon>
        <taxon>Pseudomonadota</taxon>
        <taxon>Alphaproteobacteria</taxon>
        <taxon>Rhodobacterales</taxon>
        <taxon>Roseobacteraceae</taxon>
        <taxon>Rubellimicrobium</taxon>
    </lineage>
</organism>
<evidence type="ECO:0000313" key="3">
    <source>
        <dbReference type="EMBL" id="TNC66576.1"/>
    </source>
</evidence>
<dbReference type="PANTHER" id="PTHR35526">
    <property type="entry name" value="ANTI-SIGMA-F FACTOR RSBW-RELATED"/>
    <property type="match status" value="1"/>
</dbReference>
<reference evidence="3 4" key="1">
    <citation type="submission" date="2019-06" db="EMBL/GenBank/DDBJ databases">
        <authorList>
            <person name="Jiang L."/>
        </authorList>
    </citation>
    <scope>NUCLEOTIDE SEQUENCE [LARGE SCALE GENOMIC DNA]</scope>
    <source>
        <strain evidence="3 4">YIM 48858</strain>
    </source>
</reference>
<keyword evidence="1" id="KW-0808">Transferase</keyword>
<name>A0A5C4N6M1_9RHOB</name>
<feature type="domain" description="Histidine kinase/HSP90-like ATPase" evidence="2">
    <location>
        <begin position="14"/>
        <end position="137"/>
    </location>
</feature>
<dbReference type="SUPFAM" id="SSF55874">
    <property type="entry name" value="ATPase domain of HSP90 chaperone/DNA topoisomerase II/histidine kinase"/>
    <property type="match status" value="1"/>
</dbReference>
<dbReference type="Pfam" id="PF13581">
    <property type="entry name" value="HATPase_c_2"/>
    <property type="match status" value="1"/>
</dbReference>
<keyword evidence="1" id="KW-0418">Kinase</keyword>
<protein>
    <submittedName>
        <fullName evidence="3">ATP-binding protein</fullName>
    </submittedName>
</protein>
<accession>A0A5C4N6M1</accession>
<dbReference type="EMBL" id="VDFV01000032">
    <property type="protein sequence ID" value="TNC66576.1"/>
    <property type="molecule type" value="Genomic_DNA"/>
</dbReference>
<dbReference type="InterPro" id="IPR036890">
    <property type="entry name" value="HATPase_C_sf"/>
</dbReference>
<proteinExistence type="predicted"/>
<dbReference type="OrthoDB" id="7507932at2"/>
<dbReference type="InterPro" id="IPR003594">
    <property type="entry name" value="HATPase_dom"/>
</dbReference>
<keyword evidence="4" id="KW-1185">Reference proteome</keyword>
<dbReference type="CDD" id="cd16936">
    <property type="entry name" value="HATPase_RsbW-like"/>
    <property type="match status" value="1"/>
</dbReference>
<dbReference type="RefSeq" id="WP_139082793.1">
    <property type="nucleotide sequence ID" value="NZ_VDFV01000032.1"/>
</dbReference>
<gene>
    <name evidence="3" type="ORF">FHG71_16455</name>
</gene>
<dbReference type="Gene3D" id="3.30.565.10">
    <property type="entry name" value="Histidine kinase-like ATPase, C-terminal domain"/>
    <property type="match status" value="1"/>
</dbReference>
<evidence type="ECO:0000259" key="2">
    <source>
        <dbReference type="Pfam" id="PF13581"/>
    </source>
</evidence>
<comment type="caution">
    <text evidence="3">The sequence shown here is derived from an EMBL/GenBank/DDBJ whole genome shotgun (WGS) entry which is preliminary data.</text>
</comment>
<keyword evidence="3" id="KW-0547">Nucleotide-binding</keyword>